<protein>
    <recommendedName>
        <fullName evidence="2">histidine kinase</fullName>
        <ecNumber evidence="2">2.7.13.3</ecNumber>
    </recommendedName>
</protein>
<dbReference type="InterPro" id="IPR005467">
    <property type="entry name" value="His_kinase_dom"/>
</dbReference>
<keyword evidence="4" id="KW-0808">Transferase</keyword>
<comment type="catalytic activity">
    <reaction evidence="1">
        <text>ATP + protein L-histidine = ADP + protein N-phospho-L-histidine.</text>
        <dbReference type="EC" id="2.7.13.3"/>
    </reaction>
</comment>
<evidence type="ECO:0000256" key="3">
    <source>
        <dbReference type="ARBA" id="ARBA00022553"/>
    </source>
</evidence>
<evidence type="ECO:0000256" key="7">
    <source>
        <dbReference type="ARBA" id="ARBA00022840"/>
    </source>
</evidence>
<dbReference type="CDD" id="cd00082">
    <property type="entry name" value="HisKA"/>
    <property type="match status" value="1"/>
</dbReference>
<feature type="domain" description="PAS" evidence="11">
    <location>
        <begin position="96"/>
        <end position="166"/>
    </location>
</feature>
<dbReference type="EMBL" id="FMAU01000003">
    <property type="protein sequence ID" value="SCC18633.1"/>
    <property type="molecule type" value="Genomic_DNA"/>
</dbReference>
<dbReference type="Gene3D" id="3.30.565.10">
    <property type="entry name" value="Histidine kinase-like ATPase, C-terminal domain"/>
    <property type="match status" value="1"/>
</dbReference>
<dbReference type="Pfam" id="PF00512">
    <property type="entry name" value="HisKA"/>
    <property type="match status" value="1"/>
</dbReference>
<evidence type="ECO:0000256" key="1">
    <source>
        <dbReference type="ARBA" id="ARBA00000085"/>
    </source>
</evidence>
<dbReference type="PROSITE" id="PS50109">
    <property type="entry name" value="HIS_KIN"/>
    <property type="match status" value="1"/>
</dbReference>
<dbReference type="SMART" id="SM00091">
    <property type="entry name" value="PAS"/>
    <property type="match status" value="1"/>
</dbReference>
<evidence type="ECO:0000256" key="6">
    <source>
        <dbReference type="ARBA" id="ARBA00022777"/>
    </source>
</evidence>
<organism evidence="12 13">
    <name type="scientific">[Bacillus] enclensis</name>
    <dbReference type="NCBI Taxonomy" id="1402860"/>
    <lineage>
        <taxon>Bacteria</taxon>
        <taxon>Bacillati</taxon>
        <taxon>Bacillota</taxon>
        <taxon>Bacilli</taxon>
        <taxon>Bacillales</taxon>
        <taxon>Bacillaceae</taxon>
        <taxon>Rossellomorea</taxon>
    </lineage>
</organism>
<dbReference type="InterPro" id="IPR013656">
    <property type="entry name" value="PAS_4"/>
</dbReference>
<keyword evidence="5" id="KW-0547">Nucleotide-binding</keyword>
<dbReference type="AlphaFoldDB" id="A0A1C4CHZ2"/>
<dbReference type="GO" id="GO:0000155">
    <property type="term" value="F:phosphorelay sensor kinase activity"/>
    <property type="evidence" value="ECO:0007669"/>
    <property type="project" value="InterPro"/>
</dbReference>
<evidence type="ECO:0000256" key="2">
    <source>
        <dbReference type="ARBA" id="ARBA00012438"/>
    </source>
</evidence>
<evidence type="ECO:0000256" key="4">
    <source>
        <dbReference type="ARBA" id="ARBA00022679"/>
    </source>
</evidence>
<dbReference type="SMART" id="SM00387">
    <property type="entry name" value="HATPase_c"/>
    <property type="match status" value="1"/>
</dbReference>
<keyword evidence="3" id="KW-0597">Phosphoprotein</keyword>
<dbReference type="SUPFAM" id="SSF55874">
    <property type="entry name" value="ATPase domain of HSP90 chaperone/DNA topoisomerase II/histidine kinase"/>
    <property type="match status" value="1"/>
</dbReference>
<dbReference type="PANTHER" id="PTHR43065:SF34">
    <property type="entry name" value="SPORULATION KINASE A"/>
    <property type="match status" value="1"/>
</dbReference>
<feature type="domain" description="Histidine kinase" evidence="10">
    <location>
        <begin position="232"/>
        <end position="439"/>
    </location>
</feature>
<dbReference type="PANTHER" id="PTHR43065">
    <property type="entry name" value="SENSOR HISTIDINE KINASE"/>
    <property type="match status" value="1"/>
</dbReference>
<evidence type="ECO:0000256" key="9">
    <source>
        <dbReference type="SAM" id="Phobius"/>
    </source>
</evidence>
<evidence type="ECO:0000313" key="13">
    <source>
        <dbReference type="Proteomes" id="UP000181997"/>
    </source>
</evidence>
<keyword evidence="8" id="KW-0902">Two-component regulatory system</keyword>
<dbReference type="Pfam" id="PF08448">
    <property type="entry name" value="PAS_4"/>
    <property type="match status" value="1"/>
</dbReference>
<dbReference type="EC" id="2.7.13.3" evidence="2"/>
<dbReference type="InterPro" id="IPR035965">
    <property type="entry name" value="PAS-like_dom_sf"/>
</dbReference>
<dbReference type="InterPro" id="IPR003661">
    <property type="entry name" value="HisK_dim/P_dom"/>
</dbReference>
<feature type="transmembrane region" description="Helical" evidence="9">
    <location>
        <begin position="55"/>
        <end position="73"/>
    </location>
</feature>
<dbReference type="InterPro" id="IPR036097">
    <property type="entry name" value="HisK_dim/P_sf"/>
</dbReference>
<evidence type="ECO:0000256" key="5">
    <source>
        <dbReference type="ARBA" id="ARBA00022741"/>
    </source>
</evidence>
<feature type="transmembrane region" description="Helical" evidence="9">
    <location>
        <begin position="20"/>
        <end position="43"/>
    </location>
</feature>
<dbReference type="SUPFAM" id="SSF55785">
    <property type="entry name" value="PYP-like sensor domain (PAS domain)"/>
    <property type="match status" value="1"/>
</dbReference>
<name>A0A1C4CHZ2_9BACI</name>
<dbReference type="GO" id="GO:0005524">
    <property type="term" value="F:ATP binding"/>
    <property type="evidence" value="ECO:0007669"/>
    <property type="project" value="UniProtKB-KW"/>
</dbReference>
<dbReference type="NCBIfam" id="TIGR00229">
    <property type="entry name" value="sensory_box"/>
    <property type="match status" value="1"/>
</dbReference>
<keyword evidence="9" id="KW-0812">Transmembrane</keyword>
<evidence type="ECO:0000259" key="11">
    <source>
        <dbReference type="PROSITE" id="PS50112"/>
    </source>
</evidence>
<evidence type="ECO:0000256" key="8">
    <source>
        <dbReference type="ARBA" id="ARBA00023012"/>
    </source>
</evidence>
<dbReference type="InterPro" id="IPR004358">
    <property type="entry name" value="Sig_transdc_His_kin-like_C"/>
</dbReference>
<dbReference type="Pfam" id="PF02518">
    <property type="entry name" value="HATPase_c"/>
    <property type="match status" value="1"/>
</dbReference>
<keyword evidence="6 12" id="KW-0418">Kinase</keyword>
<proteinExistence type="predicted"/>
<evidence type="ECO:0000259" key="10">
    <source>
        <dbReference type="PROSITE" id="PS50109"/>
    </source>
</evidence>
<dbReference type="PRINTS" id="PR00344">
    <property type="entry name" value="BCTRLSENSOR"/>
</dbReference>
<keyword evidence="7" id="KW-0067">ATP-binding</keyword>
<dbReference type="Proteomes" id="UP000181997">
    <property type="component" value="Unassembled WGS sequence"/>
</dbReference>
<sequence length="453" mass="51497">MNLGESLNMRKAKEIALKVALAYVLLGILWVILSDYFSVILAHEKLSLYIYFQRFKGWFFIFVTGVILYLLVYRRTRDVLHSNEQLRKKERELYIQNEQYHSLFKHNPDGVLELDLKGKIMAVNPEAEALLESSQEELEDIQLRNFLKEEDIKVVTGHFIDTLSGKGSMFETNIHLAGEKAKILRCSFIPIIVSGEVTGVFAIARDITQFRKNEEMMIVSEKMSVIGQLAAAVAHEIRNPLTSLKGFIQLMQTTGSVNRDHLDIMLSEVDRIDLISGEMLILGKQQDLHYQIENVDSILKQVIVLMKAQANIDNVSIDHKPYSVEPLYVEAEANQLKQVFINIIKNAVEAIPYDRRGRVSISLNRKDNEAIIIVSDNGTGMDPERIEKVGEPFYSTKEKGTGLGLAICKKIIEKHKGKIVFHSEKQKGTVVEICLPLIQGNSLRETAERERKS</sequence>
<keyword evidence="9" id="KW-0472">Membrane</keyword>
<dbReference type="InterPro" id="IPR000014">
    <property type="entry name" value="PAS"/>
</dbReference>
<dbReference type="CDD" id="cd00130">
    <property type="entry name" value="PAS"/>
    <property type="match status" value="1"/>
</dbReference>
<keyword evidence="13" id="KW-1185">Reference proteome</keyword>
<dbReference type="Gene3D" id="1.10.287.130">
    <property type="match status" value="1"/>
</dbReference>
<dbReference type="SUPFAM" id="SSF47384">
    <property type="entry name" value="Homodimeric domain of signal transducing histidine kinase"/>
    <property type="match status" value="1"/>
</dbReference>
<keyword evidence="9" id="KW-1133">Transmembrane helix</keyword>
<dbReference type="PROSITE" id="PS50112">
    <property type="entry name" value="PAS"/>
    <property type="match status" value="1"/>
</dbReference>
<reference evidence="13" key="1">
    <citation type="submission" date="2016-08" db="EMBL/GenBank/DDBJ databases">
        <authorList>
            <person name="Varghese N."/>
            <person name="Submissions Spin"/>
        </authorList>
    </citation>
    <scope>NUCLEOTIDE SEQUENCE [LARGE SCALE GENOMIC DNA]</scope>
    <source>
        <strain evidence="13">SGD-1123</strain>
    </source>
</reference>
<dbReference type="InterPro" id="IPR036890">
    <property type="entry name" value="HATPase_C_sf"/>
</dbReference>
<accession>A0A1C4CHZ2</accession>
<dbReference type="InterPro" id="IPR003594">
    <property type="entry name" value="HATPase_dom"/>
</dbReference>
<gene>
    <name evidence="12" type="ORF">GA0061094_2988</name>
</gene>
<dbReference type="SMART" id="SM00388">
    <property type="entry name" value="HisKA"/>
    <property type="match status" value="1"/>
</dbReference>
<dbReference type="Gene3D" id="3.30.450.20">
    <property type="entry name" value="PAS domain"/>
    <property type="match status" value="1"/>
</dbReference>
<evidence type="ECO:0000313" key="12">
    <source>
        <dbReference type="EMBL" id="SCC18633.1"/>
    </source>
</evidence>